<reference evidence="2 3" key="1">
    <citation type="submission" date="2020-08" db="EMBL/GenBank/DDBJ databases">
        <title>Genomic Encyclopedia of Type Strains, Phase IV (KMG-V): Genome sequencing to study the core and pangenomes of soil and plant-associated prokaryotes.</title>
        <authorList>
            <person name="Whitman W."/>
        </authorList>
    </citation>
    <scope>NUCLEOTIDE SEQUENCE [LARGE SCALE GENOMIC DNA]</scope>
    <source>
        <strain evidence="2 3">M8UP14</strain>
    </source>
</reference>
<proteinExistence type="predicted"/>
<name>A0A7W8E4U7_9BACT</name>
<dbReference type="AlphaFoldDB" id="A0A7W8E4U7"/>
<feature type="domain" description="RES" evidence="1">
    <location>
        <begin position="104"/>
        <end position="242"/>
    </location>
</feature>
<organism evidence="2 3">
    <name type="scientific">Granulicella aggregans</name>
    <dbReference type="NCBI Taxonomy" id="474949"/>
    <lineage>
        <taxon>Bacteria</taxon>
        <taxon>Pseudomonadati</taxon>
        <taxon>Acidobacteriota</taxon>
        <taxon>Terriglobia</taxon>
        <taxon>Terriglobales</taxon>
        <taxon>Acidobacteriaceae</taxon>
        <taxon>Granulicella</taxon>
    </lineage>
</organism>
<dbReference type="EMBL" id="JACHIP010000005">
    <property type="protein sequence ID" value="MBB5058906.1"/>
    <property type="molecule type" value="Genomic_DNA"/>
</dbReference>
<accession>A0A7W8E4U7</accession>
<dbReference type="SMART" id="SM00953">
    <property type="entry name" value="RES"/>
    <property type="match status" value="1"/>
</dbReference>
<evidence type="ECO:0000259" key="1">
    <source>
        <dbReference type="SMART" id="SM00953"/>
    </source>
</evidence>
<evidence type="ECO:0000313" key="3">
    <source>
        <dbReference type="Proteomes" id="UP000540989"/>
    </source>
</evidence>
<dbReference type="InterPro" id="IPR014914">
    <property type="entry name" value="RES_dom"/>
</dbReference>
<dbReference type="Pfam" id="PF08808">
    <property type="entry name" value="RES"/>
    <property type="match status" value="1"/>
</dbReference>
<dbReference type="Proteomes" id="UP000540989">
    <property type="component" value="Unassembled WGS sequence"/>
</dbReference>
<keyword evidence="3" id="KW-1185">Reference proteome</keyword>
<protein>
    <submittedName>
        <fullName evidence="2">RES domain-containing protein</fullName>
    </submittedName>
</protein>
<gene>
    <name evidence="2" type="ORF">HDF16_003629</name>
</gene>
<sequence length="266" mass="29506">MASRGWSKSAACWTPGVAGTKIAVASPPLQPFRKRGVHRLIPSKFSEGGTVLADVADDESMLADMMLLDGATNDRIQGEHHGLSGITPFELVYGIPNAHIVRAAYLHPNPFGSRFNDASRGAWYAAIKLETSLAEVIWHRGEHLGEIVVPELPDERPDHELSEYDDWQADFNTAFHSLEPLEAYEDCLQHGPVPQCYVIPQALARKLLSDRSNGIIYPSVRHAGGTCVVCFRPALVYNPRRTGRYQIELRMAGGAYRSSIRRVKFD</sequence>
<comment type="caution">
    <text evidence="2">The sequence shown here is derived from an EMBL/GenBank/DDBJ whole genome shotgun (WGS) entry which is preliminary data.</text>
</comment>
<evidence type="ECO:0000313" key="2">
    <source>
        <dbReference type="EMBL" id="MBB5058906.1"/>
    </source>
</evidence>